<dbReference type="Pfam" id="PF02163">
    <property type="entry name" value="Peptidase_M50"/>
    <property type="match status" value="1"/>
</dbReference>
<feature type="transmembrane region" description="Helical" evidence="13">
    <location>
        <begin position="179"/>
        <end position="201"/>
    </location>
</feature>
<comment type="subcellular location">
    <subcellularLocation>
        <location evidence="2">Cell membrane</location>
        <topology evidence="2">Multi-pass membrane protein</topology>
    </subcellularLocation>
</comment>
<keyword evidence="9" id="KW-0862">Zinc</keyword>
<evidence type="ECO:0000256" key="7">
    <source>
        <dbReference type="ARBA" id="ARBA00022723"/>
    </source>
</evidence>
<keyword evidence="12 13" id="KW-0472">Membrane</keyword>
<comment type="caution">
    <text evidence="15">The sequence shown here is derived from an EMBL/GenBank/DDBJ whole genome shotgun (WGS) entry which is preliminary data.</text>
</comment>
<evidence type="ECO:0000259" key="14">
    <source>
        <dbReference type="Pfam" id="PF02163"/>
    </source>
</evidence>
<name>A0A2M6WYV6_9BACT</name>
<accession>A0A2M6WYV6</accession>
<dbReference type="GO" id="GO:0006508">
    <property type="term" value="P:proteolysis"/>
    <property type="evidence" value="ECO:0007669"/>
    <property type="project" value="UniProtKB-KW"/>
</dbReference>
<evidence type="ECO:0000256" key="8">
    <source>
        <dbReference type="ARBA" id="ARBA00022801"/>
    </source>
</evidence>
<keyword evidence="7" id="KW-0479">Metal-binding</keyword>
<dbReference type="GO" id="GO:0008237">
    <property type="term" value="F:metallopeptidase activity"/>
    <property type="evidence" value="ECO:0007669"/>
    <property type="project" value="UniProtKB-KW"/>
</dbReference>
<dbReference type="GO" id="GO:0005886">
    <property type="term" value="C:plasma membrane"/>
    <property type="evidence" value="ECO:0007669"/>
    <property type="project" value="UniProtKB-SubCell"/>
</dbReference>
<dbReference type="InterPro" id="IPR044537">
    <property type="entry name" value="Rip2-like"/>
</dbReference>
<feature type="transmembrane region" description="Helical" evidence="13">
    <location>
        <begin position="61"/>
        <end position="82"/>
    </location>
</feature>
<proteinExistence type="inferred from homology"/>
<keyword evidence="11" id="KW-0482">Metalloprotease</keyword>
<sequence length="216" mass="22754">MLQALAGPAGGGLETGAVVLGLAIAIILHEVAHGFAALYLGDATAKYAGRLTLNPVKHVDLWGTILVPLFLLLTQSGFVFGWAKPVPVDYRNLRGGKWGPVLVALAGPATNFVILAVSASLVRLAPAGTALPLLLATVALINGVLMLFNLLPIPPLDGSKILYLFLERRPDIIQALERYGLVILLAVLLLLPGFLSGFVFGPAFNLVNFFMGGLII</sequence>
<feature type="transmembrane region" description="Helical" evidence="13">
    <location>
        <begin position="17"/>
        <end position="40"/>
    </location>
</feature>
<dbReference type="InterPro" id="IPR052348">
    <property type="entry name" value="Metallopeptidase_M50B"/>
</dbReference>
<evidence type="ECO:0000256" key="2">
    <source>
        <dbReference type="ARBA" id="ARBA00004651"/>
    </source>
</evidence>
<comment type="similarity">
    <text evidence="3">Belongs to the peptidase M50B family.</text>
</comment>
<protein>
    <submittedName>
        <fullName evidence="15">Site-2 protease family protein</fullName>
    </submittedName>
</protein>
<evidence type="ECO:0000256" key="5">
    <source>
        <dbReference type="ARBA" id="ARBA00022670"/>
    </source>
</evidence>
<dbReference type="EMBL" id="PEZP01000039">
    <property type="protein sequence ID" value="PIT97937.1"/>
    <property type="molecule type" value="Genomic_DNA"/>
</dbReference>
<feature type="domain" description="Peptidase M50" evidence="14">
    <location>
        <begin position="134"/>
        <end position="188"/>
    </location>
</feature>
<gene>
    <name evidence="15" type="ORF">COT71_03275</name>
</gene>
<evidence type="ECO:0000256" key="6">
    <source>
        <dbReference type="ARBA" id="ARBA00022692"/>
    </source>
</evidence>
<evidence type="ECO:0000256" key="3">
    <source>
        <dbReference type="ARBA" id="ARBA00007931"/>
    </source>
</evidence>
<evidence type="ECO:0000256" key="1">
    <source>
        <dbReference type="ARBA" id="ARBA00001947"/>
    </source>
</evidence>
<keyword evidence="10 13" id="KW-1133">Transmembrane helix</keyword>
<evidence type="ECO:0000256" key="13">
    <source>
        <dbReference type="SAM" id="Phobius"/>
    </source>
</evidence>
<organism evidence="15 16">
    <name type="scientific">Candidatus Andersenbacteria bacterium CG10_big_fil_rev_8_21_14_0_10_54_11</name>
    <dbReference type="NCBI Taxonomy" id="1974485"/>
    <lineage>
        <taxon>Bacteria</taxon>
        <taxon>Candidatus Anderseniibacteriota</taxon>
    </lineage>
</organism>
<dbReference type="CDD" id="cd06158">
    <property type="entry name" value="S2P-M50_like_1"/>
    <property type="match status" value="1"/>
</dbReference>
<evidence type="ECO:0000256" key="9">
    <source>
        <dbReference type="ARBA" id="ARBA00022833"/>
    </source>
</evidence>
<keyword evidence="5 15" id="KW-0645">Protease</keyword>
<evidence type="ECO:0000256" key="12">
    <source>
        <dbReference type="ARBA" id="ARBA00023136"/>
    </source>
</evidence>
<dbReference type="Proteomes" id="UP000230731">
    <property type="component" value="Unassembled WGS sequence"/>
</dbReference>
<evidence type="ECO:0000256" key="11">
    <source>
        <dbReference type="ARBA" id="ARBA00023049"/>
    </source>
</evidence>
<dbReference type="PANTHER" id="PTHR35864">
    <property type="entry name" value="ZINC METALLOPROTEASE MJ0611-RELATED"/>
    <property type="match status" value="1"/>
</dbReference>
<keyword evidence="4" id="KW-1003">Cell membrane</keyword>
<evidence type="ECO:0000256" key="10">
    <source>
        <dbReference type="ARBA" id="ARBA00022989"/>
    </source>
</evidence>
<dbReference type="AlphaFoldDB" id="A0A2M6WYV6"/>
<evidence type="ECO:0000313" key="15">
    <source>
        <dbReference type="EMBL" id="PIT97937.1"/>
    </source>
</evidence>
<feature type="transmembrane region" description="Helical" evidence="13">
    <location>
        <begin position="129"/>
        <end position="151"/>
    </location>
</feature>
<feature type="transmembrane region" description="Helical" evidence="13">
    <location>
        <begin position="102"/>
        <end position="122"/>
    </location>
</feature>
<reference evidence="16" key="1">
    <citation type="submission" date="2017-09" db="EMBL/GenBank/DDBJ databases">
        <title>Depth-based differentiation of microbial function through sediment-hosted aquifers and enrichment of novel symbionts in the deep terrestrial subsurface.</title>
        <authorList>
            <person name="Probst A.J."/>
            <person name="Ladd B."/>
            <person name="Jarett J.K."/>
            <person name="Geller-Mcgrath D.E."/>
            <person name="Sieber C.M.K."/>
            <person name="Emerson J.B."/>
            <person name="Anantharaman K."/>
            <person name="Thomas B.C."/>
            <person name="Malmstrom R."/>
            <person name="Stieglmeier M."/>
            <person name="Klingl A."/>
            <person name="Woyke T."/>
            <person name="Ryan C.M."/>
            <person name="Banfield J.F."/>
        </authorList>
    </citation>
    <scope>NUCLEOTIDE SEQUENCE [LARGE SCALE GENOMIC DNA]</scope>
</reference>
<dbReference type="GO" id="GO:0046872">
    <property type="term" value="F:metal ion binding"/>
    <property type="evidence" value="ECO:0007669"/>
    <property type="project" value="UniProtKB-KW"/>
</dbReference>
<evidence type="ECO:0000256" key="4">
    <source>
        <dbReference type="ARBA" id="ARBA00022475"/>
    </source>
</evidence>
<comment type="cofactor">
    <cofactor evidence="1">
        <name>Zn(2+)</name>
        <dbReference type="ChEBI" id="CHEBI:29105"/>
    </cofactor>
</comment>
<dbReference type="PANTHER" id="PTHR35864:SF1">
    <property type="entry name" value="ZINC METALLOPROTEASE YWHC-RELATED"/>
    <property type="match status" value="1"/>
</dbReference>
<dbReference type="InterPro" id="IPR008915">
    <property type="entry name" value="Peptidase_M50"/>
</dbReference>
<keyword evidence="8" id="KW-0378">Hydrolase</keyword>
<keyword evidence="6 13" id="KW-0812">Transmembrane</keyword>
<evidence type="ECO:0000313" key="16">
    <source>
        <dbReference type="Proteomes" id="UP000230731"/>
    </source>
</evidence>